<dbReference type="AlphaFoldDB" id="A0A9P4HI81"/>
<keyword evidence="3" id="KW-1185">Reference proteome</keyword>
<dbReference type="OrthoDB" id="3993201at2759"/>
<organism evidence="2 3">
    <name type="scientific">Setomelanomma holmii</name>
    <dbReference type="NCBI Taxonomy" id="210430"/>
    <lineage>
        <taxon>Eukaryota</taxon>
        <taxon>Fungi</taxon>
        <taxon>Dikarya</taxon>
        <taxon>Ascomycota</taxon>
        <taxon>Pezizomycotina</taxon>
        <taxon>Dothideomycetes</taxon>
        <taxon>Pleosporomycetidae</taxon>
        <taxon>Pleosporales</taxon>
        <taxon>Pleosporineae</taxon>
        <taxon>Phaeosphaeriaceae</taxon>
        <taxon>Setomelanomma</taxon>
    </lineage>
</organism>
<feature type="region of interest" description="Disordered" evidence="1">
    <location>
        <begin position="18"/>
        <end position="69"/>
    </location>
</feature>
<gene>
    <name evidence="2" type="ORF">EK21DRAFT_107096</name>
</gene>
<evidence type="ECO:0000313" key="2">
    <source>
        <dbReference type="EMBL" id="KAF2035575.1"/>
    </source>
</evidence>
<sequence>MSTARVSARAIKALTSTSKTSTRQLSMTGPATFSSLLTSDKPARGNNAPRLPTSATIPVPEANNTGKPVRHFNTSRSLKAVGDTSTIDFMYIPDFDPDLNAAPVQIRVPILPWTNASESVKAEATEAETPVMMPTIHTVAADGTHIHAPSAMSDMTDSDHIDFQGMASNVASKLAARPSEGGEGMTKQILTGLWEDIVGPKQGHART</sequence>
<accession>A0A9P4HI81</accession>
<evidence type="ECO:0000313" key="3">
    <source>
        <dbReference type="Proteomes" id="UP000799777"/>
    </source>
</evidence>
<proteinExistence type="predicted"/>
<dbReference type="Proteomes" id="UP000799777">
    <property type="component" value="Unassembled WGS sequence"/>
</dbReference>
<dbReference type="EMBL" id="ML978157">
    <property type="protein sequence ID" value="KAF2035575.1"/>
    <property type="molecule type" value="Genomic_DNA"/>
</dbReference>
<comment type="caution">
    <text evidence="2">The sequence shown here is derived from an EMBL/GenBank/DDBJ whole genome shotgun (WGS) entry which is preliminary data.</text>
</comment>
<protein>
    <submittedName>
        <fullName evidence="2">Uncharacterized protein</fullName>
    </submittedName>
</protein>
<reference evidence="2" key="1">
    <citation type="journal article" date="2020" name="Stud. Mycol.">
        <title>101 Dothideomycetes genomes: a test case for predicting lifestyles and emergence of pathogens.</title>
        <authorList>
            <person name="Haridas S."/>
            <person name="Albert R."/>
            <person name="Binder M."/>
            <person name="Bloem J."/>
            <person name="Labutti K."/>
            <person name="Salamov A."/>
            <person name="Andreopoulos B."/>
            <person name="Baker S."/>
            <person name="Barry K."/>
            <person name="Bills G."/>
            <person name="Bluhm B."/>
            <person name="Cannon C."/>
            <person name="Castanera R."/>
            <person name="Culley D."/>
            <person name="Daum C."/>
            <person name="Ezra D."/>
            <person name="Gonzalez J."/>
            <person name="Henrissat B."/>
            <person name="Kuo A."/>
            <person name="Liang C."/>
            <person name="Lipzen A."/>
            <person name="Lutzoni F."/>
            <person name="Magnuson J."/>
            <person name="Mondo S."/>
            <person name="Nolan M."/>
            <person name="Ohm R."/>
            <person name="Pangilinan J."/>
            <person name="Park H.-J."/>
            <person name="Ramirez L."/>
            <person name="Alfaro M."/>
            <person name="Sun H."/>
            <person name="Tritt A."/>
            <person name="Yoshinaga Y."/>
            <person name="Zwiers L.-H."/>
            <person name="Turgeon B."/>
            <person name="Goodwin S."/>
            <person name="Spatafora J."/>
            <person name="Crous P."/>
            <person name="Grigoriev I."/>
        </authorList>
    </citation>
    <scope>NUCLEOTIDE SEQUENCE</scope>
    <source>
        <strain evidence="2">CBS 110217</strain>
    </source>
</reference>
<name>A0A9P4HI81_9PLEO</name>
<feature type="compositionally biased region" description="Polar residues" evidence="1">
    <location>
        <begin position="18"/>
        <end position="38"/>
    </location>
</feature>
<evidence type="ECO:0000256" key="1">
    <source>
        <dbReference type="SAM" id="MobiDB-lite"/>
    </source>
</evidence>